<reference evidence="3 4" key="1">
    <citation type="submission" date="2021-07" db="EMBL/GenBank/DDBJ databases">
        <title>Hymenobacter profundi sp. nov., isolated from deep-sea water.</title>
        <authorList>
            <person name="Kim M.K."/>
        </authorList>
    </citation>
    <scope>NUCLEOTIDE SEQUENCE [LARGE SCALE GENOMIC DNA]</scope>
    <source>
        <strain evidence="3 4">M2</strain>
    </source>
</reference>
<dbReference type="PANTHER" id="PTHR30336">
    <property type="entry name" value="INNER MEMBRANE PROTEIN, PROBABLE PERMEASE"/>
    <property type="match status" value="1"/>
</dbReference>
<dbReference type="InterPro" id="IPR003848">
    <property type="entry name" value="DUF218"/>
</dbReference>
<feature type="transmembrane region" description="Helical" evidence="1">
    <location>
        <begin position="44"/>
        <end position="68"/>
    </location>
</feature>
<dbReference type="InterPro" id="IPR014729">
    <property type="entry name" value="Rossmann-like_a/b/a_fold"/>
</dbReference>
<dbReference type="PANTHER" id="PTHR30336:SF4">
    <property type="entry name" value="ENVELOPE BIOGENESIS FACTOR ELYC"/>
    <property type="match status" value="1"/>
</dbReference>
<keyword evidence="1" id="KW-1133">Transmembrane helix</keyword>
<comment type="caution">
    <text evidence="3">The sequence shown here is derived from an EMBL/GenBank/DDBJ whole genome shotgun (WGS) entry which is preliminary data.</text>
</comment>
<feature type="domain" description="DUF218" evidence="2">
    <location>
        <begin position="105"/>
        <end position="253"/>
    </location>
</feature>
<proteinExistence type="predicted"/>
<evidence type="ECO:0000313" key="3">
    <source>
        <dbReference type="EMBL" id="MBW3128348.1"/>
    </source>
</evidence>
<accession>A0ABS6WXZ2</accession>
<protein>
    <submittedName>
        <fullName evidence="3">YdcF family protein</fullName>
    </submittedName>
</protein>
<gene>
    <name evidence="3" type="ORF">KYK14_07285</name>
</gene>
<keyword evidence="1" id="KW-0472">Membrane</keyword>
<feature type="transmembrane region" description="Helical" evidence="1">
    <location>
        <begin position="14"/>
        <end position="35"/>
    </location>
</feature>
<dbReference type="InterPro" id="IPR051599">
    <property type="entry name" value="Cell_Envelope_Assoc"/>
</dbReference>
<evidence type="ECO:0000313" key="4">
    <source>
        <dbReference type="Proteomes" id="UP000826188"/>
    </source>
</evidence>
<dbReference type="EMBL" id="JAHWGL010000019">
    <property type="protein sequence ID" value="MBW3128348.1"/>
    <property type="molecule type" value="Genomic_DNA"/>
</dbReference>
<sequence>MCSFAGVFFLLSKILFYAIMPAVWLLALLLGAVVVRRPRWSRRLLVACAVLFVVLTNGALLNEALLAWELPPVRPTQLPTRLDAGVLLTGITKGSKSPHDRVYLSTGADRLTNALWLYRAGRIRRIIVSGGSGEVGGSKTGRSEAAQLATLLRLSGVPPQDILLEERSRNTRENALYTRQLLTQHPEIKSLVLVTSAFHQRRALGCFQQVGLHPIPFPAGYYSANRQATLAYWLLPDAGALANWSILLHELVGYVVYKVLGYC</sequence>
<name>A0ABS6WXZ2_9BACT</name>
<keyword evidence="1" id="KW-0812">Transmembrane</keyword>
<evidence type="ECO:0000256" key="1">
    <source>
        <dbReference type="SAM" id="Phobius"/>
    </source>
</evidence>
<dbReference type="Pfam" id="PF02698">
    <property type="entry name" value="DUF218"/>
    <property type="match status" value="1"/>
</dbReference>
<keyword evidence="4" id="KW-1185">Reference proteome</keyword>
<dbReference type="Gene3D" id="3.40.50.620">
    <property type="entry name" value="HUPs"/>
    <property type="match status" value="1"/>
</dbReference>
<dbReference type="Proteomes" id="UP000826188">
    <property type="component" value="Unassembled WGS sequence"/>
</dbReference>
<dbReference type="CDD" id="cd06259">
    <property type="entry name" value="YdcF-like"/>
    <property type="match status" value="1"/>
</dbReference>
<evidence type="ECO:0000259" key="2">
    <source>
        <dbReference type="Pfam" id="PF02698"/>
    </source>
</evidence>
<organism evidence="3 4">
    <name type="scientific">Hymenobacter profundi</name>
    <dbReference type="NCBI Taxonomy" id="1982110"/>
    <lineage>
        <taxon>Bacteria</taxon>
        <taxon>Pseudomonadati</taxon>
        <taxon>Bacteroidota</taxon>
        <taxon>Cytophagia</taxon>
        <taxon>Cytophagales</taxon>
        <taxon>Hymenobacteraceae</taxon>
        <taxon>Hymenobacter</taxon>
    </lineage>
</organism>